<dbReference type="GO" id="GO:0009318">
    <property type="term" value="C:exodeoxyribonuclease VII complex"/>
    <property type="evidence" value="ECO:0007669"/>
    <property type="project" value="InterPro"/>
</dbReference>
<feature type="domain" description="Exonuclease VII large subunit C-terminal" evidence="5">
    <location>
        <begin position="142"/>
        <end position="341"/>
    </location>
</feature>
<dbReference type="InterPro" id="IPR025824">
    <property type="entry name" value="OB-fold_nuc-bd_dom"/>
</dbReference>
<keyword evidence="1" id="KW-0963">Cytoplasm</keyword>
<dbReference type="NCBIfam" id="TIGR00237">
    <property type="entry name" value="xseA"/>
    <property type="match status" value="1"/>
</dbReference>
<evidence type="ECO:0000256" key="2">
    <source>
        <dbReference type="ARBA" id="ARBA00022722"/>
    </source>
</evidence>
<dbReference type="AlphaFoldDB" id="A0A6J7R3G1"/>
<dbReference type="GO" id="GO:0003676">
    <property type="term" value="F:nucleic acid binding"/>
    <property type="evidence" value="ECO:0007669"/>
    <property type="project" value="InterPro"/>
</dbReference>
<name>A0A6J7R3G1_9ZZZZ</name>
<evidence type="ECO:0000313" key="8">
    <source>
        <dbReference type="EMBL" id="CAB5064850.1"/>
    </source>
</evidence>
<evidence type="ECO:0000256" key="3">
    <source>
        <dbReference type="ARBA" id="ARBA00022801"/>
    </source>
</evidence>
<sequence length="413" mass="44874">MSDELDLGATTGAFGVRQFIGKVNNAMKSTFTPGIWVHGEIESWSNRTQHAYFQLVERDEKGTATIHVSLFANNLRRLQPLLRQHRLTLQDGVKVKVFGVPDVYDGSGKFSLKISDIDPRFTLGDLAAARDEIVKRLIAGGLYDENRERELPAAPLRLGIITSVGSAAWHDAMHELEESGIGFNIKVANVRVQGDEAIPMIVEAIWALGSRDDLDVILLMRGGGSRTDLACFDAEEIAVAIAQCGLPVFTGIGHEIDHSIADEVAYAAYKTPTACASAVCELVNEFVEETEDVWASIAGIAQQQLALAESRLNERGNAIRTKAITAVERAHTHVALSANRLVTRPLSLLATHETQVDFFAERVRLLDPVNTMARGWSITRTTAGVTLRKAGDAISGDDIVTTFSDGTVVSTVK</sequence>
<keyword evidence="2" id="KW-0540">Nuclease</keyword>
<dbReference type="GO" id="GO:0008855">
    <property type="term" value="F:exodeoxyribonuclease VII activity"/>
    <property type="evidence" value="ECO:0007669"/>
    <property type="project" value="InterPro"/>
</dbReference>
<dbReference type="EMBL" id="CAFBPN010000051">
    <property type="protein sequence ID" value="CAB5023373.1"/>
    <property type="molecule type" value="Genomic_DNA"/>
</dbReference>
<accession>A0A6J7R3G1</accession>
<dbReference type="CDD" id="cd04489">
    <property type="entry name" value="ExoVII_LU_OBF"/>
    <property type="match status" value="1"/>
</dbReference>
<organism evidence="7">
    <name type="scientific">freshwater metagenome</name>
    <dbReference type="NCBI Taxonomy" id="449393"/>
    <lineage>
        <taxon>unclassified sequences</taxon>
        <taxon>metagenomes</taxon>
        <taxon>ecological metagenomes</taxon>
    </lineage>
</organism>
<keyword evidence="3" id="KW-0378">Hydrolase</keyword>
<dbReference type="InterPro" id="IPR020579">
    <property type="entry name" value="Exonuc_VII_lsu_C"/>
</dbReference>
<gene>
    <name evidence="7" type="ORF">UFOPK4098_00991</name>
    <name evidence="8" type="ORF">UFOPK4347_00815</name>
</gene>
<feature type="domain" description="OB-fold nucleic acid binding" evidence="6">
    <location>
        <begin position="16"/>
        <end position="118"/>
    </location>
</feature>
<dbReference type="InterPro" id="IPR003753">
    <property type="entry name" value="Exonuc_VII_L"/>
</dbReference>
<proteinExistence type="predicted"/>
<protein>
    <submittedName>
        <fullName evidence="7">Unannotated protein</fullName>
    </submittedName>
</protein>
<dbReference type="Pfam" id="PF02601">
    <property type="entry name" value="Exonuc_VII_L"/>
    <property type="match status" value="1"/>
</dbReference>
<evidence type="ECO:0000256" key="4">
    <source>
        <dbReference type="ARBA" id="ARBA00022839"/>
    </source>
</evidence>
<reference evidence="7" key="1">
    <citation type="submission" date="2020-05" db="EMBL/GenBank/DDBJ databases">
        <authorList>
            <person name="Chiriac C."/>
            <person name="Salcher M."/>
            <person name="Ghai R."/>
            <person name="Kavagutti S V."/>
        </authorList>
    </citation>
    <scope>NUCLEOTIDE SEQUENCE</scope>
</reference>
<dbReference type="GO" id="GO:0006308">
    <property type="term" value="P:DNA catabolic process"/>
    <property type="evidence" value="ECO:0007669"/>
    <property type="project" value="InterPro"/>
</dbReference>
<evidence type="ECO:0000256" key="1">
    <source>
        <dbReference type="ARBA" id="ARBA00022490"/>
    </source>
</evidence>
<evidence type="ECO:0000259" key="6">
    <source>
        <dbReference type="Pfam" id="PF13742"/>
    </source>
</evidence>
<dbReference type="PANTHER" id="PTHR30008:SF0">
    <property type="entry name" value="EXODEOXYRIBONUCLEASE 7 LARGE SUBUNIT"/>
    <property type="match status" value="1"/>
</dbReference>
<keyword evidence="4" id="KW-0269">Exonuclease</keyword>
<dbReference type="EMBL" id="CAFBQU010000017">
    <property type="protein sequence ID" value="CAB5064850.1"/>
    <property type="molecule type" value="Genomic_DNA"/>
</dbReference>
<dbReference type="Pfam" id="PF13742">
    <property type="entry name" value="tRNA_anti_2"/>
    <property type="match status" value="1"/>
</dbReference>
<dbReference type="PANTHER" id="PTHR30008">
    <property type="entry name" value="EXODEOXYRIBONUCLEASE 7 LARGE SUBUNIT"/>
    <property type="match status" value="1"/>
</dbReference>
<evidence type="ECO:0000313" key="7">
    <source>
        <dbReference type="EMBL" id="CAB5023373.1"/>
    </source>
</evidence>
<evidence type="ECO:0000259" key="5">
    <source>
        <dbReference type="Pfam" id="PF02601"/>
    </source>
</evidence>